<evidence type="ECO:0000259" key="4">
    <source>
        <dbReference type="PROSITE" id="PS50892"/>
    </source>
</evidence>
<feature type="compositionally biased region" description="Low complexity" evidence="2">
    <location>
        <begin position="258"/>
        <end position="282"/>
    </location>
</feature>
<evidence type="ECO:0000256" key="3">
    <source>
        <dbReference type="SAM" id="Phobius"/>
    </source>
</evidence>
<evidence type="ECO:0000313" key="6">
    <source>
        <dbReference type="Proteomes" id="UP000028828"/>
    </source>
</evidence>
<feature type="region of interest" description="Disordered" evidence="2">
    <location>
        <begin position="1"/>
        <end position="33"/>
    </location>
</feature>
<dbReference type="Proteomes" id="UP000028828">
    <property type="component" value="Unassembled WGS sequence"/>
</dbReference>
<reference evidence="5 6" key="1">
    <citation type="submission" date="2014-03" db="EMBL/GenBank/DDBJ databases">
        <authorList>
            <person name="Sibley D."/>
            <person name="Venepally P."/>
            <person name="Karamycheva S."/>
            <person name="Hadjithomas M."/>
            <person name="Khan A."/>
            <person name="Brunk B."/>
            <person name="Roos D."/>
            <person name="Caler E."/>
            <person name="Lorenzi H."/>
        </authorList>
    </citation>
    <scope>NUCLEOTIDE SEQUENCE [LARGE SCALE GENOMIC DNA]</scope>
    <source>
        <strain evidence="6">p89</strain>
    </source>
</reference>
<gene>
    <name evidence="5" type="ORF">TGP89_246610</name>
</gene>
<dbReference type="EMBL" id="AEYI02000564">
    <property type="protein sequence ID" value="KFG47981.1"/>
    <property type="molecule type" value="Genomic_DNA"/>
</dbReference>
<dbReference type="SUPFAM" id="SSF58038">
    <property type="entry name" value="SNARE fusion complex"/>
    <property type="match status" value="1"/>
</dbReference>
<feature type="compositionally biased region" description="Basic and acidic residues" evidence="2">
    <location>
        <begin position="284"/>
        <end position="312"/>
    </location>
</feature>
<feature type="region of interest" description="Disordered" evidence="2">
    <location>
        <begin position="441"/>
        <end position="471"/>
    </location>
</feature>
<feature type="domain" description="V-SNARE coiled-coil homology" evidence="4">
    <location>
        <begin position="479"/>
        <end position="539"/>
    </location>
</feature>
<dbReference type="Pfam" id="PF00957">
    <property type="entry name" value="Synaptobrevin"/>
    <property type="match status" value="1"/>
</dbReference>
<comment type="caution">
    <text evidence="5">The sequence shown here is derived from an EMBL/GenBank/DDBJ whole genome shotgun (WGS) entry which is preliminary data.</text>
</comment>
<dbReference type="OrthoDB" id="10615320at2759"/>
<evidence type="ECO:0000256" key="2">
    <source>
        <dbReference type="SAM" id="MobiDB-lite"/>
    </source>
</evidence>
<dbReference type="VEuPathDB" id="ToxoDB:TGP89_246610"/>
<keyword evidence="3" id="KW-1133">Transmembrane helix</keyword>
<keyword evidence="1" id="KW-0175">Coiled coil</keyword>
<sequence length="561" mass="60350">MRRLSCTPRSRGGTRDREKSACFPHVSGASDRESSSLFSSLSSLTPASLFGGAALTQPSSPCSPPLTQKPETRSPLSSSSASSSPFPAAPSLRCFAVFDLTANGTDKKAVAWRLGRAQRPAVEGVLHRLAATYQARLSAPSSLEDFDEVRRRLCRQQLRWEPGTVFCMLQDGASGDSSLSPQLVSETKQASPWRMRLCVAVTDSRRFPARVAYELLQLVHQEVETLERESGARHEPKERLEKERLDERGGEDEEGSSRLRCCSGGSCGERGVSSRSNSSWSSGEKQRLTERSRAPAARESDTNGTRSRDSRQKKVRRALENFLHLLLILPDPQLLCHLRLQLSSSPPPRDSSDPGALRLRPTLSPATSCDDREDALCASSPALRSAPGPADPGDSGRKELPSSSSSASSSSSSPSSSSSSSSPIPSLPVRFLCRSRSSAVKPSCDAASSPVPSASSASSSPRTSTRSSCPAAPSIALPQLATVAARVESLNILLEDNLRLLYSSSASLDALEQKTSSLSGHTRVFASTSRRVRRIMWVKSKMLYCLVAGAVVFVVFVAWVL</sequence>
<feature type="compositionally biased region" description="Low complexity" evidence="2">
    <location>
        <begin position="401"/>
        <end position="424"/>
    </location>
</feature>
<protein>
    <submittedName>
        <fullName evidence="5">Synaptobrevin</fullName>
    </submittedName>
</protein>
<dbReference type="CDD" id="cd15843">
    <property type="entry name" value="R-SNARE"/>
    <property type="match status" value="1"/>
</dbReference>
<dbReference type="PROSITE" id="PS50892">
    <property type="entry name" value="V_SNARE"/>
    <property type="match status" value="1"/>
</dbReference>
<feature type="transmembrane region" description="Helical" evidence="3">
    <location>
        <begin position="542"/>
        <end position="560"/>
    </location>
</feature>
<dbReference type="AlphaFoldDB" id="A0A086KUB3"/>
<feature type="compositionally biased region" description="Basic and acidic residues" evidence="2">
    <location>
        <begin position="224"/>
        <end position="248"/>
    </location>
</feature>
<dbReference type="InterPro" id="IPR042855">
    <property type="entry name" value="V_SNARE_CC"/>
</dbReference>
<feature type="region of interest" description="Disordered" evidence="2">
    <location>
        <begin position="224"/>
        <end position="313"/>
    </location>
</feature>
<organism evidence="5 6">
    <name type="scientific">Toxoplasma gondii p89</name>
    <dbReference type="NCBI Taxonomy" id="943119"/>
    <lineage>
        <taxon>Eukaryota</taxon>
        <taxon>Sar</taxon>
        <taxon>Alveolata</taxon>
        <taxon>Apicomplexa</taxon>
        <taxon>Conoidasida</taxon>
        <taxon>Coccidia</taxon>
        <taxon>Eucoccidiorida</taxon>
        <taxon>Eimeriorina</taxon>
        <taxon>Sarcocystidae</taxon>
        <taxon>Toxoplasma</taxon>
    </lineage>
</organism>
<feature type="region of interest" description="Disordered" evidence="2">
    <location>
        <begin position="52"/>
        <end position="87"/>
    </location>
</feature>
<keyword evidence="3" id="KW-0472">Membrane</keyword>
<evidence type="ECO:0000313" key="5">
    <source>
        <dbReference type="EMBL" id="KFG47981.1"/>
    </source>
</evidence>
<name>A0A086KUB3_TOXGO</name>
<feature type="compositionally biased region" description="Low complexity" evidence="2">
    <location>
        <begin position="442"/>
        <end position="471"/>
    </location>
</feature>
<feature type="compositionally biased region" description="Low complexity" evidence="2">
    <location>
        <begin position="74"/>
        <end position="87"/>
    </location>
</feature>
<dbReference type="Gene3D" id="1.20.5.110">
    <property type="match status" value="1"/>
</dbReference>
<evidence type="ECO:0000256" key="1">
    <source>
        <dbReference type="PROSITE-ProRule" id="PRU00290"/>
    </source>
</evidence>
<accession>A0A086KUB3</accession>
<feature type="region of interest" description="Disordered" evidence="2">
    <location>
        <begin position="344"/>
        <end position="425"/>
    </location>
</feature>
<keyword evidence="3" id="KW-0812">Transmembrane</keyword>
<proteinExistence type="predicted"/>